<accession>A0A846QG52</accession>
<name>A0A846QG52_9BACT</name>
<protein>
    <recommendedName>
        <fullName evidence="5">ATP-grasp domain-containing protein</fullName>
    </recommendedName>
</protein>
<evidence type="ECO:0000313" key="6">
    <source>
        <dbReference type="EMBL" id="NJB67776.1"/>
    </source>
</evidence>
<dbReference type="AlphaFoldDB" id="A0A846QG52"/>
<dbReference type="InterPro" id="IPR011761">
    <property type="entry name" value="ATP-grasp"/>
</dbReference>
<dbReference type="GO" id="GO:0046872">
    <property type="term" value="F:metal ion binding"/>
    <property type="evidence" value="ECO:0007669"/>
    <property type="project" value="InterPro"/>
</dbReference>
<dbReference type="GO" id="GO:0005524">
    <property type="term" value="F:ATP binding"/>
    <property type="evidence" value="ECO:0007669"/>
    <property type="project" value="UniProtKB-UniRule"/>
</dbReference>
<gene>
    <name evidence="6" type="ORF">GGQ74_001416</name>
</gene>
<proteinExistence type="predicted"/>
<dbReference type="InterPro" id="IPR052032">
    <property type="entry name" value="ATP-dep_AA_Ligase"/>
</dbReference>
<evidence type="ECO:0000256" key="1">
    <source>
        <dbReference type="ARBA" id="ARBA00022598"/>
    </source>
</evidence>
<dbReference type="Gene3D" id="3.30.470.20">
    <property type="entry name" value="ATP-grasp fold, B domain"/>
    <property type="match status" value="1"/>
</dbReference>
<dbReference type="RefSeq" id="WP_167940800.1">
    <property type="nucleotide sequence ID" value="NZ_JAATJA010000001.1"/>
</dbReference>
<sequence>MILLEKPYVSEFLKDSIRQHGHCVCDTPRAQQMLAGSGIETVDAQECIRRIRDGELPRVYCNSENAIDWVAEHLAFTGLPEKIAMFKNKARCRDLLRGENPDFFYRAVPFDELGAVNPTELPLPVIVKPAVGFYSLGVHKAETPEEWHEAVAAIRAEVDDIRSMYPLQVLDLSEFIIEEVIEGEEYAVDVYFDDAGDPVILDILHHVFSSGKDVSDRLYVTSADIMRQWLPILEKWFGRIGSLAGLRNFPMHAELRVREDGEIVPIEINPMRFAGWCVTDIASHAWGIDTYDFYLSGKRPDWKSILAEREGYVWANIIGDLPAGVKGEDVLDVDYEAFAGRFEEPLELRPINWLEYPLFAFIHVRTRADNVAELDAILHADMGEFLTLR</sequence>
<evidence type="ECO:0000256" key="2">
    <source>
        <dbReference type="ARBA" id="ARBA00022741"/>
    </source>
</evidence>
<reference evidence="6 7" key="1">
    <citation type="submission" date="2020-03" db="EMBL/GenBank/DDBJ databases">
        <title>Genomic Encyclopedia of Type Strains, Phase IV (KMG-IV): sequencing the most valuable type-strain genomes for metagenomic binning, comparative biology and taxonomic classification.</title>
        <authorList>
            <person name="Goeker M."/>
        </authorList>
    </citation>
    <scope>NUCLEOTIDE SEQUENCE [LARGE SCALE GENOMIC DNA]</scope>
    <source>
        <strain evidence="6 7">DSM 24233</strain>
    </source>
</reference>
<dbReference type="GO" id="GO:0016874">
    <property type="term" value="F:ligase activity"/>
    <property type="evidence" value="ECO:0007669"/>
    <property type="project" value="UniProtKB-KW"/>
</dbReference>
<comment type="caution">
    <text evidence="6">The sequence shown here is derived from an EMBL/GenBank/DDBJ whole genome shotgun (WGS) entry which is preliminary data.</text>
</comment>
<keyword evidence="7" id="KW-1185">Reference proteome</keyword>
<dbReference type="PROSITE" id="PS50975">
    <property type="entry name" value="ATP_GRASP"/>
    <property type="match status" value="1"/>
</dbReference>
<evidence type="ECO:0000259" key="5">
    <source>
        <dbReference type="PROSITE" id="PS50975"/>
    </source>
</evidence>
<keyword evidence="3 4" id="KW-0067">ATP-binding</keyword>
<dbReference type="PANTHER" id="PTHR43585">
    <property type="entry name" value="FUMIPYRROLE BIOSYNTHESIS PROTEIN C"/>
    <property type="match status" value="1"/>
</dbReference>
<organism evidence="6 7">
    <name type="scientific">Desulfobaculum xiamenense</name>
    <dbReference type="NCBI Taxonomy" id="995050"/>
    <lineage>
        <taxon>Bacteria</taxon>
        <taxon>Pseudomonadati</taxon>
        <taxon>Thermodesulfobacteriota</taxon>
        <taxon>Desulfovibrionia</taxon>
        <taxon>Desulfovibrionales</taxon>
        <taxon>Desulfovibrionaceae</taxon>
        <taxon>Desulfobaculum</taxon>
    </lineage>
</organism>
<evidence type="ECO:0000313" key="7">
    <source>
        <dbReference type="Proteomes" id="UP000580856"/>
    </source>
</evidence>
<keyword evidence="1" id="KW-0436">Ligase</keyword>
<dbReference type="Pfam" id="PF13535">
    <property type="entry name" value="ATP-grasp_4"/>
    <property type="match status" value="1"/>
</dbReference>
<feature type="domain" description="ATP-grasp" evidence="5">
    <location>
        <begin position="93"/>
        <end position="299"/>
    </location>
</feature>
<evidence type="ECO:0000256" key="3">
    <source>
        <dbReference type="ARBA" id="ARBA00022840"/>
    </source>
</evidence>
<dbReference type="SUPFAM" id="SSF56059">
    <property type="entry name" value="Glutathione synthetase ATP-binding domain-like"/>
    <property type="match status" value="1"/>
</dbReference>
<dbReference type="PANTHER" id="PTHR43585:SF2">
    <property type="entry name" value="ATP-GRASP ENZYME FSQD"/>
    <property type="match status" value="1"/>
</dbReference>
<dbReference type="Proteomes" id="UP000580856">
    <property type="component" value="Unassembled WGS sequence"/>
</dbReference>
<dbReference type="EMBL" id="JAATJA010000001">
    <property type="protein sequence ID" value="NJB67776.1"/>
    <property type="molecule type" value="Genomic_DNA"/>
</dbReference>
<keyword evidence="2 4" id="KW-0547">Nucleotide-binding</keyword>
<evidence type="ECO:0000256" key="4">
    <source>
        <dbReference type="PROSITE-ProRule" id="PRU00409"/>
    </source>
</evidence>